<keyword evidence="3" id="KW-1185">Reference proteome</keyword>
<gene>
    <name evidence="2" type="ORF">ACFOWM_09015</name>
</gene>
<dbReference type="InterPro" id="IPR029442">
    <property type="entry name" value="GyrI-like"/>
</dbReference>
<reference evidence="3" key="1">
    <citation type="journal article" date="2019" name="Int. J. Syst. Evol. Microbiol.">
        <title>The Global Catalogue of Microorganisms (GCM) 10K type strain sequencing project: providing services to taxonomists for standard genome sequencing and annotation.</title>
        <authorList>
            <consortium name="The Broad Institute Genomics Platform"/>
            <consortium name="The Broad Institute Genome Sequencing Center for Infectious Disease"/>
            <person name="Wu L."/>
            <person name="Ma J."/>
        </authorList>
    </citation>
    <scope>NUCLEOTIDE SEQUENCE [LARGE SCALE GENOMIC DNA]</scope>
    <source>
        <strain evidence="3">CECT 8289</strain>
    </source>
</reference>
<accession>A0ABV8QRT6</accession>
<organism evidence="2 3">
    <name type="scientific">Ferruginibacter yonginensis</name>
    <dbReference type="NCBI Taxonomy" id="1310416"/>
    <lineage>
        <taxon>Bacteria</taxon>
        <taxon>Pseudomonadati</taxon>
        <taxon>Bacteroidota</taxon>
        <taxon>Chitinophagia</taxon>
        <taxon>Chitinophagales</taxon>
        <taxon>Chitinophagaceae</taxon>
        <taxon>Ferruginibacter</taxon>
    </lineage>
</organism>
<evidence type="ECO:0000313" key="3">
    <source>
        <dbReference type="Proteomes" id="UP001595907"/>
    </source>
</evidence>
<sequence length="86" mass="9720">MAVSAATELPDNMETMLLPSGNYAVFLYKGSVDGAAVAFRYIFETWLPTSGYQLADRPHFELLPPEYNPQSHLSEETIWIPITERL</sequence>
<dbReference type="SUPFAM" id="SSF55136">
    <property type="entry name" value="Probable bacterial effector-binding domain"/>
    <property type="match status" value="1"/>
</dbReference>
<dbReference type="Proteomes" id="UP001595907">
    <property type="component" value="Unassembled WGS sequence"/>
</dbReference>
<dbReference type="InterPro" id="IPR011256">
    <property type="entry name" value="Reg_factor_effector_dom_sf"/>
</dbReference>
<dbReference type="RefSeq" id="WP_379709043.1">
    <property type="nucleotide sequence ID" value="NZ_JBHSCZ010000002.1"/>
</dbReference>
<dbReference type="EMBL" id="JBHSCZ010000002">
    <property type="protein sequence ID" value="MFC4263016.1"/>
    <property type="molecule type" value="Genomic_DNA"/>
</dbReference>
<dbReference type="Gene3D" id="3.20.80.10">
    <property type="entry name" value="Regulatory factor, effector binding domain"/>
    <property type="match status" value="1"/>
</dbReference>
<comment type="caution">
    <text evidence="2">The sequence shown here is derived from an EMBL/GenBank/DDBJ whole genome shotgun (WGS) entry which is preliminary data.</text>
</comment>
<feature type="domain" description="GyrI-like small molecule binding" evidence="1">
    <location>
        <begin position="3"/>
        <end position="82"/>
    </location>
</feature>
<proteinExistence type="predicted"/>
<protein>
    <submittedName>
        <fullName evidence="2">GyrI-like domain-containing protein</fullName>
    </submittedName>
</protein>
<name>A0ABV8QRT6_9BACT</name>
<dbReference type="Pfam" id="PF06445">
    <property type="entry name" value="GyrI-like"/>
    <property type="match status" value="1"/>
</dbReference>
<evidence type="ECO:0000259" key="1">
    <source>
        <dbReference type="Pfam" id="PF06445"/>
    </source>
</evidence>
<evidence type="ECO:0000313" key="2">
    <source>
        <dbReference type="EMBL" id="MFC4263016.1"/>
    </source>
</evidence>